<dbReference type="PROSITE" id="PS50011">
    <property type="entry name" value="PROTEIN_KINASE_DOM"/>
    <property type="match status" value="1"/>
</dbReference>
<feature type="compositionally biased region" description="Acidic residues" evidence="8">
    <location>
        <begin position="1"/>
        <end position="17"/>
    </location>
</feature>
<evidence type="ECO:0000256" key="1">
    <source>
        <dbReference type="ARBA" id="ARBA00022527"/>
    </source>
</evidence>
<feature type="domain" description="Protein kinase" evidence="9">
    <location>
        <begin position="105"/>
        <end position="511"/>
    </location>
</feature>
<proteinExistence type="evidence at transcript level"/>
<name>I2CQW2_NANGC</name>
<dbReference type="PROSITE" id="PS01351">
    <property type="entry name" value="MAPK"/>
    <property type="match status" value="1"/>
</dbReference>
<evidence type="ECO:0000256" key="4">
    <source>
        <dbReference type="ARBA" id="ARBA00022777"/>
    </source>
</evidence>
<dbReference type="FunFam" id="3.30.200.20:FF:000046">
    <property type="entry name" value="Mitogen-activated protein kinase"/>
    <property type="match status" value="1"/>
</dbReference>
<evidence type="ECO:0000256" key="2">
    <source>
        <dbReference type="ARBA" id="ARBA00022679"/>
    </source>
</evidence>
<evidence type="ECO:0000256" key="6">
    <source>
        <dbReference type="PROSITE-ProRule" id="PRU10141"/>
    </source>
</evidence>
<dbReference type="GO" id="GO:0005524">
    <property type="term" value="F:ATP binding"/>
    <property type="evidence" value="ECO:0007669"/>
    <property type="project" value="UniProtKB-UniRule"/>
</dbReference>
<evidence type="ECO:0000259" key="9">
    <source>
        <dbReference type="PROSITE" id="PS50011"/>
    </source>
</evidence>
<evidence type="ECO:0000256" key="5">
    <source>
        <dbReference type="ARBA" id="ARBA00022840"/>
    </source>
</evidence>
<dbReference type="FunFam" id="1.10.510.10:FF:000624">
    <property type="entry name" value="Mitogen-activated protein kinase"/>
    <property type="match status" value="2"/>
</dbReference>
<dbReference type="InterPro" id="IPR000719">
    <property type="entry name" value="Prot_kinase_dom"/>
</dbReference>
<comment type="similarity">
    <text evidence="7">Belongs to the protein kinase superfamily. Ser/Thr protein kinase family. MAP kinase subfamily.</text>
</comment>
<feature type="region of interest" description="Disordered" evidence="8">
    <location>
        <begin position="1"/>
        <end position="73"/>
    </location>
</feature>
<feature type="compositionally biased region" description="Low complexity" evidence="8">
    <location>
        <begin position="51"/>
        <end position="69"/>
    </location>
</feature>
<evidence type="ECO:0000256" key="3">
    <source>
        <dbReference type="ARBA" id="ARBA00022741"/>
    </source>
</evidence>
<evidence type="ECO:0000313" key="10">
    <source>
        <dbReference type="EMBL" id="AFJ69295.1"/>
    </source>
</evidence>
<feature type="binding site" evidence="6">
    <location>
        <position position="134"/>
    </location>
    <ligand>
        <name>ATP</name>
        <dbReference type="ChEBI" id="CHEBI:30616"/>
    </ligand>
</feature>
<dbReference type="EMBL" id="JU980232">
    <property type="protein sequence ID" value="AFJ69295.1"/>
    <property type="molecule type" value="mRNA"/>
</dbReference>
<feature type="non-terminal residue" evidence="10">
    <location>
        <position position="558"/>
    </location>
</feature>
<dbReference type="PROSITE" id="PS00108">
    <property type="entry name" value="PROTEIN_KINASE_ST"/>
    <property type="match status" value="1"/>
</dbReference>
<dbReference type="GO" id="GO:0004707">
    <property type="term" value="F:MAP kinase activity"/>
    <property type="evidence" value="ECO:0007669"/>
    <property type="project" value="UniProtKB-EC"/>
</dbReference>
<keyword evidence="5 6" id="KW-0067">ATP-binding</keyword>
<evidence type="ECO:0000256" key="8">
    <source>
        <dbReference type="SAM" id="MobiDB-lite"/>
    </source>
</evidence>
<evidence type="ECO:0000256" key="7">
    <source>
        <dbReference type="RuleBase" id="RU361165"/>
    </source>
</evidence>
<dbReference type="InterPro" id="IPR011009">
    <property type="entry name" value="Kinase-like_dom_sf"/>
</dbReference>
<dbReference type="InterPro" id="IPR050117">
    <property type="entry name" value="MAPK"/>
</dbReference>
<dbReference type="PROSITE" id="PS00107">
    <property type="entry name" value="PROTEIN_KINASE_ATP"/>
    <property type="match status" value="1"/>
</dbReference>
<accession>I2CQW2</accession>
<dbReference type="Gene3D" id="1.10.510.10">
    <property type="entry name" value="Transferase(Phosphotransferase) domain 1"/>
    <property type="match status" value="2"/>
</dbReference>
<dbReference type="SMART" id="SM00220">
    <property type="entry name" value="S_TKc"/>
    <property type="match status" value="1"/>
</dbReference>
<keyword evidence="4 7" id="KW-0418">Kinase</keyword>
<comment type="cofactor">
    <cofactor evidence="7">
        <name>Mg(2+)</name>
        <dbReference type="ChEBI" id="CHEBI:18420"/>
    </cofactor>
</comment>
<dbReference type="InterPro" id="IPR017441">
    <property type="entry name" value="Protein_kinase_ATP_BS"/>
</dbReference>
<protein>
    <recommendedName>
        <fullName evidence="7">Mitogen-activated protein kinase</fullName>
        <ecNumber evidence="7">2.7.11.24</ecNumber>
    </recommendedName>
</protein>
<dbReference type="InterPro" id="IPR003527">
    <property type="entry name" value="MAP_kinase_CS"/>
</dbReference>
<keyword evidence="7" id="KW-0460">Magnesium</keyword>
<reference evidence="10" key="1">
    <citation type="journal article" date="2012" name="Bioengineered">
        <title>Additional insights into the genome of the oleaginous model alga Nannochloropsis gaditana.</title>
        <authorList>
            <person name="Jinkerson R.E."/>
            <person name="Radakovits R."/>
            <person name="Posewitz M.C."/>
        </authorList>
    </citation>
    <scope>NUCLEOTIDE SEQUENCE</scope>
    <source>
        <strain evidence="10">CCMP526</strain>
    </source>
</reference>
<comment type="activity regulation">
    <text evidence="7">Activated by threonine and tyrosine phosphorylation.</text>
</comment>
<dbReference type="SUPFAM" id="SSF56112">
    <property type="entry name" value="Protein kinase-like (PK-like)"/>
    <property type="match status" value="1"/>
</dbReference>
<keyword evidence="3 6" id="KW-0547">Nucleotide-binding</keyword>
<dbReference type="AlphaFoldDB" id="I2CQW2"/>
<dbReference type="EC" id="2.7.11.24" evidence="7"/>
<dbReference type="CDD" id="cd07834">
    <property type="entry name" value="STKc_MAPK"/>
    <property type="match status" value="1"/>
</dbReference>
<feature type="region of interest" description="Disordered" evidence="8">
    <location>
        <begin position="267"/>
        <end position="308"/>
    </location>
</feature>
<dbReference type="Gene3D" id="3.30.200.20">
    <property type="entry name" value="Phosphorylase Kinase, domain 1"/>
    <property type="match status" value="1"/>
</dbReference>
<dbReference type="Pfam" id="PF00069">
    <property type="entry name" value="Pkinase"/>
    <property type="match status" value="2"/>
</dbReference>
<dbReference type="InterPro" id="IPR008271">
    <property type="entry name" value="Ser/Thr_kinase_AS"/>
</dbReference>
<comment type="catalytic activity">
    <reaction evidence="7">
        <text>L-threonyl-[protein] + ATP = O-phospho-L-threonyl-[protein] + ADP + H(+)</text>
        <dbReference type="Rhea" id="RHEA:46608"/>
        <dbReference type="Rhea" id="RHEA-COMP:11060"/>
        <dbReference type="Rhea" id="RHEA-COMP:11605"/>
        <dbReference type="ChEBI" id="CHEBI:15378"/>
        <dbReference type="ChEBI" id="CHEBI:30013"/>
        <dbReference type="ChEBI" id="CHEBI:30616"/>
        <dbReference type="ChEBI" id="CHEBI:61977"/>
        <dbReference type="ChEBI" id="CHEBI:456216"/>
        <dbReference type="EC" id="2.7.11.24"/>
    </reaction>
</comment>
<gene>
    <name evidence="10" type="ORF">NGATSA_3010100</name>
</gene>
<keyword evidence="2 7" id="KW-0808">Transferase</keyword>
<reference evidence="10" key="2">
    <citation type="journal article" date="2012" name="Nat. Commun.">
        <title>Draft genome sequence and genetic transformation of the oleaginous alga Nannochloropis gaditana.</title>
        <authorList>
            <person name="Radakovits R."/>
            <person name="Jinkerson R.E."/>
            <person name="Fuerstenberg S.I."/>
            <person name="Tae H."/>
            <person name="Settlage R.E."/>
            <person name="Boore J.L."/>
            <person name="Posewitz M.C."/>
        </authorList>
    </citation>
    <scope>NUCLEOTIDE SEQUENCE</scope>
    <source>
        <strain evidence="10">CCMP526</strain>
    </source>
</reference>
<feature type="compositionally biased region" description="Low complexity" evidence="8">
    <location>
        <begin position="299"/>
        <end position="308"/>
    </location>
</feature>
<dbReference type="PANTHER" id="PTHR24055">
    <property type="entry name" value="MITOGEN-ACTIVATED PROTEIN KINASE"/>
    <property type="match status" value="1"/>
</dbReference>
<feature type="non-terminal residue" evidence="10">
    <location>
        <position position="1"/>
    </location>
</feature>
<keyword evidence="1 7" id="KW-0723">Serine/threonine-protein kinase</keyword>
<sequence>EVEEEVEAEEGDEEDLESLMASEGGEFQAWQGALYEKEEAGGRAASYPSRPCSATTSVPPSSSLPAPATVQTAPLPYPRRSVAPLPPSLPPPTPGFEGWLVGSRYHMLRLLGSGSYGDVGEAWDGAAGRKVAIKRIRNVFDNITDARRIYREVYILKQLRHHPNMVSLLDIVHPGPLSAFNDLYLVFECLDTDLYKLILSPQQLSDEHIQAFVYQLLLSLKYLQSAHVIHRDLKPANILLNEDCSLKLCDFGLARVVNHHCVRAAPAPGYRQQQPSPKNTEDDAQASSPTLDGRGYQAPSPCALPSSLPRPRLVRRQMSECALHEEVVAAAGMGAQPSLPPSLPSSVKSLGPPPRLTRQLTKHVVTRWYRAPELILLQDYTQAVDVWSLGCIFAELLSMQAASVPNHRERAPLFPGKSCFPLSVDKTHSCADRLDQLNVIFSVLGTPSPEDLQGLGPIRRYFSSLPPSLPRPFSDFFPGAHAGALDLLRRMLVFNPDKRVTVDEALQHPYLAKIRDPRLEISMATPLRDGITTGWGIAELKRALYSEVCDVIEAGREG</sequence>
<organism evidence="10">
    <name type="scientific">Nannochloropsis gaditana (strain CCMP526)</name>
    <name type="common">Green microalga</name>
    <name type="synonym">Microchloropsis gaditana</name>
    <dbReference type="NCBI Taxonomy" id="1093141"/>
    <lineage>
        <taxon>Eukaryota</taxon>
        <taxon>Sar</taxon>
        <taxon>Stramenopiles</taxon>
        <taxon>Ochrophyta</taxon>
        <taxon>Eustigmatophyceae</taxon>
        <taxon>Eustigmatales</taxon>
        <taxon>Monodopsidaceae</taxon>
        <taxon>Nannochloropsis</taxon>
    </lineage>
</organism>